<evidence type="ECO:0000313" key="2">
    <source>
        <dbReference type="Proteomes" id="UP000188605"/>
    </source>
</evidence>
<evidence type="ECO:0000313" key="1">
    <source>
        <dbReference type="EMBL" id="ONI40642.1"/>
    </source>
</evidence>
<reference evidence="1" key="1">
    <citation type="submission" date="2016-08" db="EMBL/GenBank/DDBJ databases">
        <authorList>
            <person name="Ngugi D.K."/>
            <person name="Miyake S."/>
            <person name="Stingl U."/>
        </authorList>
    </citation>
    <scope>NUCLEOTIDE SEQUENCE</scope>
    <source>
        <strain evidence="1">SCG-B11WGA-EpuloA1</strain>
    </source>
</reference>
<sequence length="340" mass="36616">MKEIMMRGAGDVVILDAPMPELKEGESLLKVLYGGICGTDLSSFRGTMKFIKYPTVPGHEFSAEIVKVGKNDQGLKEGMIVTANPYFNCGECYSCKKGLVNCCSKNQTMGVQRSQGAFSQYITLSTERIYDGKGLSAKTLALVEPFCISYHGIKRASLKGGEKVLVVGAGTIGVLAAVAALGKGAEVTICDISKEKVEYAKKFGIQHVIHNTNPEAFAEEVKRITNGNGYDVVVEAVGLPSTFQNCIDAAAFGGTMIQVGVGKQNVDLNFTTIQQKELAIFGSRNAVRADFVEAIDMLLDGTLSIDDVITNMYSFDEAPKAFQDFSDNAGSMLKVMIDFN</sequence>
<dbReference type="Proteomes" id="UP000188605">
    <property type="component" value="Unassembled WGS sequence"/>
</dbReference>
<keyword evidence="2" id="KW-1185">Reference proteome</keyword>
<protein>
    <submittedName>
        <fullName evidence="1">Alcohol dehydrogenase</fullName>
    </submittedName>
</protein>
<comment type="caution">
    <text evidence="1">The sequence shown here is derived from an EMBL/GenBank/DDBJ whole genome shotgun (WGS) entry which is preliminary data.</text>
</comment>
<proteinExistence type="predicted"/>
<accession>A0ACC8XCV9</accession>
<name>A0ACC8XCV9_9FIRM</name>
<dbReference type="EMBL" id="LJDB01000047">
    <property type="protein sequence ID" value="ONI40642.1"/>
    <property type="molecule type" value="Genomic_DNA"/>
</dbReference>
<organism evidence="1 2">
    <name type="scientific">Candidatus Epulonipiscium fishelsonii</name>
    <dbReference type="NCBI Taxonomy" id="77094"/>
    <lineage>
        <taxon>Bacteria</taxon>
        <taxon>Bacillati</taxon>
        <taxon>Bacillota</taxon>
        <taxon>Clostridia</taxon>
        <taxon>Lachnospirales</taxon>
        <taxon>Lachnospiraceae</taxon>
        <taxon>Candidatus Epulonipiscium</taxon>
    </lineage>
</organism>
<gene>
    <name evidence="1" type="ORF">AN396_05535</name>
</gene>